<reference evidence="2" key="1">
    <citation type="journal article" date="2023" name="Antibiotics">
        <title>Genomic Characterization of Antibiotic-Resistant Campylobacterales Isolated from Chilean Poultry Meat.</title>
        <authorList>
            <person name="Concha-Toloza M."/>
            <person name="Lopez-Cantillo M."/>
            <person name="Molina-Mora J.A."/>
            <person name="Collado L."/>
        </authorList>
    </citation>
    <scope>NUCLEOTIDE SEQUENCE</scope>
    <source>
        <strain evidence="2">FR1p273A</strain>
    </source>
</reference>
<feature type="compositionally biased region" description="Low complexity" evidence="1">
    <location>
        <begin position="169"/>
        <end position="184"/>
    </location>
</feature>
<comment type="caution">
    <text evidence="2">The sequence shown here is derived from an EMBL/GenBank/DDBJ whole genome shotgun (WGS) entry which is preliminary data.</text>
</comment>
<dbReference type="EMBL" id="JAQTJH010000012">
    <property type="protein sequence ID" value="MDK2062763.1"/>
    <property type="molecule type" value="Genomic_DNA"/>
</dbReference>
<evidence type="ECO:0000256" key="1">
    <source>
        <dbReference type="SAM" id="MobiDB-lite"/>
    </source>
</evidence>
<evidence type="ECO:0000313" key="3">
    <source>
        <dbReference type="Proteomes" id="UP001237843"/>
    </source>
</evidence>
<feature type="region of interest" description="Disordered" evidence="1">
    <location>
        <begin position="164"/>
        <end position="184"/>
    </location>
</feature>
<reference evidence="2" key="2">
    <citation type="submission" date="2023-02" db="EMBL/GenBank/DDBJ databases">
        <authorList>
            <person name="Concha-Toloza M."/>
            <person name="Lopez-Cantillo M."/>
            <person name="Molina-Mora J."/>
            <person name="Collado L."/>
        </authorList>
    </citation>
    <scope>NUCLEOTIDE SEQUENCE</scope>
    <source>
        <strain evidence="2">FR1p273A</strain>
    </source>
</reference>
<sequence>MENWLNINQKRSIEWNLTNAESLLCAFYAQEHPWVRTRLSDEDGDYLCIAITKLIKELPIIGKSKKNFSISLNSLTSKKIFDKIVDEDNQRSVFYRMNFLYKAYWKYPNLILASDIKTKNVCIANVSEMQQLLPNGNSMSILTQLFPNNLEVLPNGNEVLPNGNEVLPNGNLSNKQSNKQSNKHNQYMEDNDSFSKNNIKENLLRTEFDKLLEIYPQTVNNSPKTLALAFGSFSNLTQTQRVDLFKAVRNYAKTKQVKDHQKKATTNFIQSLNNFITKSFTEFVYGLPENYTFEEEFEIPQKPNGAQVEVLADFQVEINGVFVSAINELNKFKQAKRILEQDNFISNGAGNYDESKIKVLFSQKEWEKIQMRGGVASINQYEAQMLTETLIEDIAKENN</sequence>
<accession>A0AAW6VRD2</accession>
<evidence type="ECO:0000313" key="2">
    <source>
        <dbReference type="EMBL" id="MDK2062763.1"/>
    </source>
</evidence>
<name>A0AAW6VRD2_9BACT</name>
<protein>
    <submittedName>
        <fullName evidence="2">Uncharacterized protein</fullName>
    </submittedName>
</protein>
<proteinExistence type="predicted"/>
<gene>
    <name evidence="2" type="ORF">PT520_09565</name>
</gene>
<dbReference type="RefSeq" id="WP_284074929.1">
    <property type="nucleotide sequence ID" value="NZ_JAQTJH010000012.1"/>
</dbReference>
<dbReference type="Proteomes" id="UP001237843">
    <property type="component" value="Unassembled WGS sequence"/>
</dbReference>
<dbReference type="AlphaFoldDB" id="A0AAW6VRD2"/>
<organism evidence="2 3">
    <name type="scientific">Aliarcobacter butzleri</name>
    <dbReference type="NCBI Taxonomy" id="28197"/>
    <lineage>
        <taxon>Bacteria</taxon>
        <taxon>Pseudomonadati</taxon>
        <taxon>Campylobacterota</taxon>
        <taxon>Epsilonproteobacteria</taxon>
        <taxon>Campylobacterales</taxon>
        <taxon>Arcobacteraceae</taxon>
        <taxon>Aliarcobacter</taxon>
    </lineage>
</organism>